<dbReference type="Proteomes" id="UP000064967">
    <property type="component" value="Chromosome"/>
</dbReference>
<keyword evidence="3" id="KW-1185">Reference proteome</keyword>
<dbReference type="AlphaFoldDB" id="A0A0K1PT67"/>
<evidence type="ECO:0000256" key="1">
    <source>
        <dbReference type="SAM" id="MobiDB-lite"/>
    </source>
</evidence>
<organism evidence="2 3">
    <name type="scientific">Labilithrix luteola</name>
    <dbReference type="NCBI Taxonomy" id="1391654"/>
    <lineage>
        <taxon>Bacteria</taxon>
        <taxon>Pseudomonadati</taxon>
        <taxon>Myxococcota</taxon>
        <taxon>Polyangia</taxon>
        <taxon>Polyangiales</taxon>
        <taxon>Labilitrichaceae</taxon>
        <taxon>Labilithrix</taxon>
    </lineage>
</organism>
<dbReference type="KEGG" id="llu:AKJ09_02988"/>
<accession>A0A0K1PT67</accession>
<evidence type="ECO:0000313" key="3">
    <source>
        <dbReference type="Proteomes" id="UP000064967"/>
    </source>
</evidence>
<sequence length="316" mass="33998">MRRPLPLADHPYLDIDSDFAFVAVVPVTAGEEPFIEISGAATLGNDGPTLGFDVHAKDGTTSVRIHGAARAIEDRITSGRFWEANFWEKRRWHGHFRTQIVAHVPRNVRMRLRSAAARVHVEELSGCDLSIATNAGALFLEDVQGRLALTTEAGRIDGRRVGGSIDASTSAGAISLDIVSLDPGTHRVRTNMGAARIELAQGMPVQIDTRTAMGSSRVDFRSVKGAPAVLELEADLGAIRVRTSRHQWEASDARTGRPIDGSRADQGSPYRAPANVVETVATASADEDVQKVLERVADGTLAPADARELLRAMGWG</sequence>
<gene>
    <name evidence="2" type="ORF">AKJ09_02988</name>
</gene>
<evidence type="ECO:0000313" key="2">
    <source>
        <dbReference type="EMBL" id="AKU96324.1"/>
    </source>
</evidence>
<dbReference type="STRING" id="1391654.AKJ09_02988"/>
<protein>
    <recommendedName>
        <fullName evidence="4">Adhesin domain-containing protein</fullName>
    </recommendedName>
</protein>
<feature type="compositionally biased region" description="Basic and acidic residues" evidence="1">
    <location>
        <begin position="246"/>
        <end position="263"/>
    </location>
</feature>
<evidence type="ECO:0008006" key="4">
    <source>
        <dbReference type="Google" id="ProtNLM"/>
    </source>
</evidence>
<dbReference type="EMBL" id="CP012333">
    <property type="protein sequence ID" value="AKU96324.1"/>
    <property type="molecule type" value="Genomic_DNA"/>
</dbReference>
<name>A0A0K1PT67_9BACT</name>
<feature type="region of interest" description="Disordered" evidence="1">
    <location>
        <begin position="246"/>
        <end position="272"/>
    </location>
</feature>
<proteinExistence type="predicted"/>
<reference evidence="2 3" key="1">
    <citation type="submission" date="2015-08" db="EMBL/GenBank/DDBJ databases">
        <authorList>
            <person name="Babu N.S."/>
            <person name="Beckwith C.J."/>
            <person name="Beseler K.G."/>
            <person name="Brison A."/>
            <person name="Carone J.V."/>
            <person name="Caskin T.P."/>
            <person name="Diamond M."/>
            <person name="Durham M.E."/>
            <person name="Foxe J.M."/>
            <person name="Go M."/>
            <person name="Henderson B.A."/>
            <person name="Jones I.B."/>
            <person name="McGettigan J.A."/>
            <person name="Micheletti S.J."/>
            <person name="Nasrallah M.E."/>
            <person name="Ortiz D."/>
            <person name="Piller C.R."/>
            <person name="Privatt S.R."/>
            <person name="Schneider S.L."/>
            <person name="Sharp S."/>
            <person name="Smith T.C."/>
            <person name="Stanton J.D."/>
            <person name="Ullery H.E."/>
            <person name="Wilson R.J."/>
            <person name="Serrano M.G."/>
            <person name="Buck G."/>
            <person name="Lee V."/>
            <person name="Wang Y."/>
            <person name="Carvalho R."/>
            <person name="Voegtly L."/>
            <person name="Shi R."/>
            <person name="Duckworth R."/>
            <person name="Johnson A."/>
            <person name="Loviza R."/>
            <person name="Walstead R."/>
            <person name="Shah Z."/>
            <person name="Kiflezghi M."/>
            <person name="Wade K."/>
            <person name="Ball S.L."/>
            <person name="Bradley K.W."/>
            <person name="Asai D.J."/>
            <person name="Bowman C.A."/>
            <person name="Russell D.A."/>
            <person name="Pope W.H."/>
            <person name="Jacobs-Sera D."/>
            <person name="Hendrix R.W."/>
            <person name="Hatfull G.F."/>
        </authorList>
    </citation>
    <scope>NUCLEOTIDE SEQUENCE [LARGE SCALE GENOMIC DNA]</scope>
    <source>
        <strain evidence="2 3">DSM 27648</strain>
    </source>
</reference>